<dbReference type="InterPro" id="IPR036259">
    <property type="entry name" value="MFS_trans_sf"/>
</dbReference>
<feature type="transmembrane region" description="Helical" evidence="6">
    <location>
        <begin position="393"/>
        <end position="412"/>
    </location>
</feature>
<evidence type="ECO:0000256" key="5">
    <source>
        <dbReference type="ARBA" id="ARBA00023136"/>
    </source>
</evidence>
<dbReference type="OrthoDB" id="9986881at2759"/>
<dbReference type="FunFam" id="1.20.1250.20:FF:000011">
    <property type="entry name" value="MFS multidrug transporter, putative"/>
    <property type="match status" value="1"/>
</dbReference>
<feature type="transmembrane region" description="Helical" evidence="6">
    <location>
        <begin position="461"/>
        <end position="483"/>
    </location>
</feature>
<evidence type="ECO:0000256" key="3">
    <source>
        <dbReference type="ARBA" id="ARBA00022692"/>
    </source>
</evidence>
<evidence type="ECO:0000256" key="6">
    <source>
        <dbReference type="SAM" id="Phobius"/>
    </source>
</evidence>
<dbReference type="GO" id="GO:0022857">
    <property type="term" value="F:transmembrane transporter activity"/>
    <property type="evidence" value="ECO:0007669"/>
    <property type="project" value="InterPro"/>
</dbReference>
<feature type="transmembrane region" description="Helical" evidence="6">
    <location>
        <begin position="281"/>
        <end position="298"/>
    </location>
</feature>
<feature type="transmembrane region" description="Helical" evidence="6">
    <location>
        <begin position="432"/>
        <end position="455"/>
    </location>
</feature>
<keyword evidence="3 6" id="KW-0812">Transmembrane</keyword>
<keyword evidence="5 6" id="KW-0472">Membrane</keyword>
<dbReference type="CDD" id="cd17323">
    <property type="entry name" value="MFS_Tpo1_MDR_like"/>
    <property type="match status" value="1"/>
</dbReference>
<dbReference type="InterPro" id="IPR011701">
    <property type="entry name" value="MFS"/>
</dbReference>
<dbReference type="GeneID" id="66118574"/>
<dbReference type="GO" id="GO:0005886">
    <property type="term" value="C:plasma membrane"/>
    <property type="evidence" value="ECO:0007669"/>
    <property type="project" value="TreeGrafter"/>
</dbReference>
<feature type="domain" description="Major facilitator superfamily (MFS) profile" evidence="7">
    <location>
        <begin position="110"/>
        <end position="564"/>
    </location>
</feature>
<comment type="subcellular location">
    <subcellularLocation>
        <location evidence="1">Membrane</location>
        <topology evidence="1">Multi-pass membrane protein</topology>
    </subcellularLocation>
</comment>
<sequence>MEIKLYSEDQSSSSNISVISPAPPKALNGGDGELHYENDDYSIGYYGSARGLAGVLLNDLQLMRLESRADASAIRLSRRLTGAQCVLNDNVVPESLPPMGGDKRQYPPPIANLEQYMVTFAGVDDPRHPHNWAAFRSAMFSAGAGEFGSEYHVGFEVGALGTSLFVAGFGSGPVIWGPLSEVYGRRIVLIVAFFCYICLTFGAATGKDVQTVLLCRFFSGFTAIAPFVLGPSVAVDLYGHRERSLATSLFSLSLFTGPSFAPVVAAFIVKNPHLNWRWTSYVTGIFSCVTLIMNILFMEETHHGVVLASMAEEIRRSTNNWIIYAAHEQVRLSINEIVTKTLVRPIKMLIREPILLLITFYTSFVYGLLYAFLTLIPYTFGTTYGWSEGVRELPYLSLLIGIAAGAYILTRFDKRYNRILEQTGHPVAEERLPSMMVGGVCFSVGLLWMCWSASYPHKVHWIVPCIGAAITGMGFFLSFLPCLTYLLDCYLIFAASAMSANAIVRSFAAAAFPLFMKPMLDALTIKWAGTLLGGVGVLMTPIPFLFYRYGAFIRRNSRYAIEDN</sequence>
<organism evidence="8 9">
    <name type="scientific">Scheffersomyces spartinae</name>
    <dbReference type="NCBI Taxonomy" id="45513"/>
    <lineage>
        <taxon>Eukaryota</taxon>
        <taxon>Fungi</taxon>
        <taxon>Dikarya</taxon>
        <taxon>Ascomycota</taxon>
        <taxon>Saccharomycotina</taxon>
        <taxon>Pichiomycetes</taxon>
        <taxon>Debaryomycetaceae</taxon>
        <taxon>Scheffersomyces</taxon>
    </lineage>
</organism>
<feature type="transmembrane region" description="Helical" evidence="6">
    <location>
        <begin position="490"/>
        <end position="515"/>
    </location>
</feature>
<evidence type="ECO:0000256" key="2">
    <source>
        <dbReference type="ARBA" id="ARBA00022448"/>
    </source>
</evidence>
<reference evidence="8" key="1">
    <citation type="submission" date="2021-03" db="EMBL/GenBank/DDBJ databases">
        <authorList>
            <person name="Palmer J.M."/>
        </authorList>
    </citation>
    <scope>NUCLEOTIDE SEQUENCE</scope>
    <source>
        <strain evidence="8">ARV_011</strain>
    </source>
</reference>
<dbReference type="PANTHER" id="PTHR23502">
    <property type="entry name" value="MAJOR FACILITATOR SUPERFAMILY"/>
    <property type="match status" value="1"/>
</dbReference>
<keyword evidence="9" id="KW-1185">Reference proteome</keyword>
<evidence type="ECO:0000256" key="4">
    <source>
        <dbReference type="ARBA" id="ARBA00022989"/>
    </source>
</evidence>
<feature type="transmembrane region" description="Helical" evidence="6">
    <location>
        <begin position="217"/>
        <end position="237"/>
    </location>
</feature>
<dbReference type="PANTHER" id="PTHR23502:SF31">
    <property type="entry name" value="POLYAMINE TRANSPORTER 1"/>
    <property type="match status" value="1"/>
</dbReference>
<feature type="transmembrane region" description="Helical" evidence="6">
    <location>
        <begin position="187"/>
        <end position="205"/>
    </location>
</feature>
<feature type="transmembrane region" description="Helical" evidence="6">
    <location>
        <begin position="354"/>
        <end position="373"/>
    </location>
</feature>
<evidence type="ECO:0000259" key="7">
    <source>
        <dbReference type="PROSITE" id="PS50850"/>
    </source>
</evidence>
<dbReference type="InterPro" id="IPR020846">
    <property type="entry name" value="MFS_dom"/>
</dbReference>
<name>A0A9P7VAF8_9ASCO</name>
<feature type="transmembrane region" description="Helical" evidence="6">
    <location>
        <begin position="249"/>
        <end position="269"/>
    </location>
</feature>
<proteinExistence type="predicted"/>
<dbReference type="PROSITE" id="PS50850">
    <property type="entry name" value="MFS"/>
    <property type="match status" value="1"/>
</dbReference>
<dbReference type="SUPFAM" id="SSF103473">
    <property type="entry name" value="MFS general substrate transporter"/>
    <property type="match status" value="1"/>
</dbReference>
<dbReference type="Pfam" id="PF07690">
    <property type="entry name" value="MFS_1"/>
    <property type="match status" value="1"/>
</dbReference>
<dbReference type="RefSeq" id="XP_043049548.1">
    <property type="nucleotide sequence ID" value="XM_043195843.1"/>
</dbReference>
<protein>
    <recommendedName>
        <fullName evidence="7">Major facilitator superfamily (MFS) profile domain-containing protein</fullName>
    </recommendedName>
</protein>
<accession>A0A9P7VAF8</accession>
<evidence type="ECO:0000256" key="1">
    <source>
        <dbReference type="ARBA" id="ARBA00004141"/>
    </source>
</evidence>
<keyword evidence="2" id="KW-0813">Transport</keyword>
<dbReference type="EMBL" id="JAHMUF010000009">
    <property type="protein sequence ID" value="KAG7194001.1"/>
    <property type="molecule type" value="Genomic_DNA"/>
</dbReference>
<evidence type="ECO:0000313" key="8">
    <source>
        <dbReference type="EMBL" id="KAG7194001.1"/>
    </source>
</evidence>
<gene>
    <name evidence="8" type="ORF">KQ657_005200</name>
</gene>
<dbReference type="Gene3D" id="1.20.1250.20">
    <property type="entry name" value="MFS general substrate transporter like domains"/>
    <property type="match status" value="1"/>
</dbReference>
<dbReference type="AlphaFoldDB" id="A0A9P7VAF8"/>
<dbReference type="Proteomes" id="UP000790833">
    <property type="component" value="Unassembled WGS sequence"/>
</dbReference>
<evidence type="ECO:0000313" key="9">
    <source>
        <dbReference type="Proteomes" id="UP000790833"/>
    </source>
</evidence>
<keyword evidence="4 6" id="KW-1133">Transmembrane helix</keyword>
<feature type="transmembrane region" description="Helical" evidence="6">
    <location>
        <begin position="527"/>
        <end position="547"/>
    </location>
</feature>
<comment type="caution">
    <text evidence="8">The sequence shown here is derived from an EMBL/GenBank/DDBJ whole genome shotgun (WGS) entry which is preliminary data.</text>
</comment>